<evidence type="ECO:0000256" key="1">
    <source>
        <dbReference type="ARBA" id="ARBA00004141"/>
    </source>
</evidence>
<reference evidence="6 7" key="1">
    <citation type="journal article" date="2015" name="Biotechnol. Biofuels">
        <title>Enhanced degradation of softwood versus hardwood by the white-rot fungus Pycnoporus coccineus.</title>
        <authorList>
            <person name="Couturier M."/>
            <person name="Navarro D."/>
            <person name="Chevret D."/>
            <person name="Henrissat B."/>
            <person name="Piumi F."/>
            <person name="Ruiz-Duenas F.J."/>
            <person name="Martinez A.T."/>
            <person name="Grigoriev I.V."/>
            <person name="Riley R."/>
            <person name="Lipzen A."/>
            <person name="Berrin J.G."/>
            <person name="Master E.R."/>
            <person name="Rosso M.N."/>
        </authorList>
    </citation>
    <scope>NUCLEOTIDE SEQUENCE [LARGE SCALE GENOMIC DNA]</scope>
    <source>
        <strain evidence="6 7">BRFM310</strain>
    </source>
</reference>
<proteinExistence type="predicted"/>
<dbReference type="EMBL" id="KZ084087">
    <property type="protein sequence ID" value="OSD08033.1"/>
    <property type="molecule type" value="Genomic_DNA"/>
</dbReference>
<evidence type="ECO:0008006" key="8">
    <source>
        <dbReference type="Google" id="ProtNLM"/>
    </source>
</evidence>
<keyword evidence="3 5" id="KW-1133">Transmembrane helix</keyword>
<dbReference type="AlphaFoldDB" id="A0A1Y2J563"/>
<organism evidence="6 7">
    <name type="scientific">Trametes coccinea (strain BRFM310)</name>
    <name type="common">Pycnoporus coccineus</name>
    <dbReference type="NCBI Taxonomy" id="1353009"/>
    <lineage>
        <taxon>Eukaryota</taxon>
        <taxon>Fungi</taxon>
        <taxon>Dikarya</taxon>
        <taxon>Basidiomycota</taxon>
        <taxon>Agaricomycotina</taxon>
        <taxon>Agaricomycetes</taxon>
        <taxon>Polyporales</taxon>
        <taxon>Polyporaceae</taxon>
        <taxon>Trametes</taxon>
    </lineage>
</organism>
<feature type="transmembrane region" description="Helical" evidence="5">
    <location>
        <begin position="12"/>
        <end position="37"/>
    </location>
</feature>
<evidence type="ECO:0000313" key="7">
    <source>
        <dbReference type="Proteomes" id="UP000193067"/>
    </source>
</evidence>
<gene>
    <name evidence="6" type="ORF">PYCCODRAFT_1430221</name>
</gene>
<evidence type="ECO:0000256" key="2">
    <source>
        <dbReference type="ARBA" id="ARBA00022692"/>
    </source>
</evidence>
<dbReference type="GO" id="GO:0016020">
    <property type="term" value="C:membrane"/>
    <property type="evidence" value="ECO:0007669"/>
    <property type="project" value="UniProtKB-SubCell"/>
</dbReference>
<sequence length="225" mass="25507">MSRHFCFCIPVRAGVFLFSFISFALATLSAGLGWFIFHLVEANKLSEIEDKMTDDEKTSFEEGVHKYKWAIIVGSVIFTFIALVSFFGFIGSIVRNRRMVKAYSVLTIFNFLLGSLAAGFLLYAAWSHKAFCVTIDGTQSCTNNHLSVGQKIGFTIGVIVQWLIQLYIVTIIRRYYTQLEEEREYRHDFRLNPTGAGTYEAKEGLLATQAPYPYADNQHSFGHHA</sequence>
<name>A0A1Y2J563_TRAC3</name>
<feature type="transmembrane region" description="Helical" evidence="5">
    <location>
        <begin position="69"/>
        <end position="90"/>
    </location>
</feature>
<dbReference type="STRING" id="1353009.A0A1Y2J563"/>
<dbReference type="OrthoDB" id="7862095at2759"/>
<evidence type="ECO:0000313" key="6">
    <source>
        <dbReference type="EMBL" id="OSD08033.1"/>
    </source>
</evidence>
<feature type="transmembrane region" description="Helical" evidence="5">
    <location>
        <begin position="102"/>
        <end position="126"/>
    </location>
</feature>
<feature type="transmembrane region" description="Helical" evidence="5">
    <location>
        <begin position="152"/>
        <end position="176"/>
    </location>
</feature>
<accession>A0A1Y2J563</accession>
<comment type="subcellular location">
    <subcellularLocation>
        <location evidence="1">Membrane</location>
        <topology evidence="1">Multi-pass membrane protein</topology>
    </subcellularLocation>
</comment>
<dbReference type="Proteomes" id="UP000193067">
    <property type="component" value="Unassembled WGS sequence"/>
</dbReference>
<protein>
    <recommendedName>
        <fullName evidence="8">Tetraspannin-domain-containing protein</fullName>
    </recommendedName>
</protein>
<dbReference type="Pfam" id="PF00335">
    <property type="entry name" value="Tetraspanin"/>
    <property type="match status" value="1"/>
</dbReference>
<evidence type="ECO:0000256" key="5">
    <source>
        <dbReference type="SAM" id="Phobius"/>
    </source>
</evidence>
<keyword evidence="4 5" id="KW-0472">Membrane</keyword>
<evidence type="ECO:0000256" key="3">
    <source>
        <dbReference type="ARBA" id="ARBA00022989"/>
    </source>
</evidence>
<dbReference type="InterPro" id="IPR018499">
    <property type="entry name" value="Tetraspanin/Peripherin"/>
</dbReference>
<keyword evidence="7" id="KW-1185">Reference proteome</keyword>
<evidence type="ECO:0000256" key="4">
    <source>
        <dbReference type="ARBA" id="ARBA00023136"/>
    </source>
</evidence>
<keyword evidence="2 5" id="KW-0812">Transmembrane</keyword>